<evidence type="ECO:0000256" key="2">
    <source>
        <dbReference type="ARBA" id="ARBA00022801"/>
    </source>
</evidence>
<dbReference type="InterPro" id="IPR003610">
    <property type="entry name" value="CBM5/12"/>
</dbReference>
<evidence type="ECO:0000313" key="5">
    <source>
        <dbReference type="EMBL" id="AGZ45891.1"/>
    </source>
</evidence>
<dbReference type="GO" id="GO:0030246">
    <property type="term" value="F:carbohydrate binding"/>
    <property type="evidence" value="ECO:0007669"/>
    <property type="project" value="InterPro"/>
</dbReference>
<evidence type="ECO:0000259" key="4">
    <source>
        <dbReference type="PROSITE" id="PS51762"/>
    </source>
</evidence>
<dbReference type="STRING" id="1246995.AFR_38185"/>
<dbReference type="AlphaFoldDB" id="U5WD63"/>
<feature type="compositionally biased region" description="Basic and acidic residues" evidence="3">
    <location>
        <begin position="17"/>
        <end position="26"/>
    </location>
</feature>
<evidence type="ECO:0000256" key="1">
    <source>
        <dbReference type="ARBA" id="ARBA00006865"/>
    </source>
</evidence>
<keyword evidence="6" id="KW-1185">Reference proteome</keyword>
<dbReference type="eggNOG" id="COG2273">
    <property type="taxonomic scope" value="Bacteria"/>
</dbReference>
<dbReference type="Gene3D" id="2.10.10.20">
    <property type="entry name" value="Carbohydrate-binding module superfamily 5/12"/>
    <property type="match status" value="1"/>
</dbReference>
<dbReference type="PATRIC" id="fig|1246995.3.peg.7725"/>
<reference evidence="5 6" key="1">
    <citation type="journal article" date="2014" name="J. Biotechnol.">
        <title>Complete genome sequence of the actinobacterium Actinoplanes friuliensis HAG 010964, producer of the lipopeptide antibiotic friulimycin.</title>
        <authorList>
            <person name="Ruckert C."/>
            <person name="Szczepanowski R."/>
            <person name="Albersmeier A."/>
            <person name="Goesmann A."/>
            <person name="Fischer N."/>
            <person name="Steinkamper A."/>
            <person name="Puhler A."/>
            <person name="Biener R."/>
            <person name="Schwartz D."/>
            <person name="Kalinowski J."/>
        </authorList>
    </citation>
    <scope>NUCLEOTIDE SEQUENCE [LARGE SCALE GENOMIC DNA]</scope>
    <source>
        <strain evidence="5 6">DSM 7358</strain>
    </source>
</reference>
<dbReference type="HOGENOM" id="CLU_846310_0_0_11"/>
<protein>
    <submittedName>
        <fullName evidence="5">Glycoside hydrolase</fullName>
    </submittedName>
</protein>
<keyword evidence="2 5" id="KW-0378">Hydrolase</keyword>
<dbReference type="Pfam" id="PF00722">
    <property type="entry name" value="Glyco_hydro_16"/>
    <property type="match status" value="1"/>
</dbReference>
<dbReference type="SMART" id="SM00495">
    <property type="entry name" value="ChtBD3"/>
    <property type="match status" value="1"/>
</dbReference>
<dbReference type="GO" id="GO:0005576">
    <property type="term" value="C:extracellular region"/>
    <property type="evidence" value="ECO:0007669"/>
    <property type="project" value="InterPro"/>
</dbReference>
<dbReference type="Pfam" id="PF02839">
    <property type="entry name" value="CBM_5_12"/>
    <property type="match status" value="1"/>
</dbReference>
<evidence type="ECO:0000313" key="6">
    <source>
        <dbReference type="Proteomes" id="UP000017746"/>
    </source>
</evidence>
<dbReference type="InterPro" id="IPR050546">
    <property type="entry name" value="Glycosyl_Hydrlase_16"/>
</dbReference>
<dbReference type="KEGG" id="afs:AFR_38185"/>
<dbReference type="Proteomes" id="UP000017746">
    <property type="component" value="Chromosome"/>
</dbReference>
<dbReference type="CDD" id="cd12214">
    <property type="entry name" value="ChiA1_BD"/>
    <property type="match status" value="1"/>
</dbReference>
<feature type="region of interest" description="Disordered" evidence="3">
    <location>
        <begin position="16"/>
        <end position="53"/>
    </location>
</feature>
<proteinExistence type="inferred from homology"/>
<accession>U5WD63</accession>
<dbReference type="PANTHER" id="PTHR10963:SF55">
    <property type="entry name" value="GLYCOSIDE HYDROLASE FAMILY 16 PROTEIN"/>
    <property type="match status" value="1"/>
</dbReference>
<organism evidence="5 6">
    <name type="scientific">Actinoplanes friuliensis DSM 7358</name>
    <dbReference type="NCBI Taxonomy" id="1246995"/>
    <lineage>
        <taxon>Bacteria</taxon>
        <taxon>Bacillati</taxon>
        <taxon>Actinomycetota</taxon>
        <taxon>Actinomycetes</taxon>
        <taxon>Micromonosporales</taxon>
        <taxon>Micromonosporaceae</taxon>
        <taxon>Actinoplanes</taxon>
    </lineage>
</organism>
<comment type="similarity">
    <text evidence="1">Belongs to the glycosyl hydrolase 16 family.</text>
</comment>
<sequence>MAAAGLATAIWIPARNDSADASERNRNGTNDRFTRDRGEARGAFSDDFSGRRGSTVDPVKWVLNTDRADNGLEFRESTRNARLDGDGNLTIVLRREDRGEFSSARLVTRDTLRGASGHVEARIKTPEGQGVRPAFELIGSGRQSFGSFDVLTEPLSDDFHTYAVDWAPGEVVLSVDGQEIDRLTPENLDTDQPFRLALSLAVGADRSGTGFPARMQVDSVSFAAAGDEAPPTTSPTAEPTTPPAEPTTPPTTAPTSEPPTAEPTTPPATTPPAETTAPTTPPTTAPAAKAWAPFTDYVAGQLVTFKGVEYQVQETHTSLPGWEPTALPSLFKKL</sequence>
<dbReference type="PROSITE" id="PS51762">
    <property type="entry name" value="GH16_2"/>
    <property type="match status" value="1"/>
</dbReference>
<dbReference type="GO" id="GO:0005975">
    <property type="term" value="P:carbohydrate metabolic process"/>
    <property type="evidence" value="ECO:0007669"/>
    <property type="project" value="InterPro"/>
</dbReference>
<gene>
    <name evidence="5" type="ORF">AFR_38185</name>
</gene>
<evidence type="ECO:0000256" key="3">
    <source>
        <dbReference type="SAM" id="MobiDB-lite"/>
    </source>
</evidence>
<dbReference type="SUPFAM" id="SSF51055">
    <property type="entry name" value="Carbohydrate binding domain"/>
    <property type="match status" value="1"/>
</dbReference>
<dbReference type="CDD" id="cd08023">
    <property type="entry name" value="GH16_laminarinase_like"/>
    <property type="match status" value="1"/>
</dbReference>
<dbReference type="PANTHER" id="PTHR10963">
    <property type="entry name" value="GLYCOSYL HYDROLASE-RELATED"/>
    <property type="match status" value="1"/>
</dbReference>
<name>U5WD63_9ACTN</name>
<dbReference type="GO" id="GO:0004553">
    <property type="term" value="F:hydrolase activity, hydrolyzing O-glycosyl compounds"/>
    <property type="evidence" value="ECO:0007669"/>
    <property type="project" value="InterPro"/>
</dbReference>
<dbReference type="EMBL" id="CP006272">
    <property type="protein sequence ID" value="AGZ45891.1"/>
    <property type="molecule type" value="Genomic_DNA"/>
</dbReference>
<dbReference type="InterPro" id="IPR036573">
    <property type="entry name" value="CBM_sf_5/12"/>
</dbReference>
<dbReference type="InterPro" id="IPR000757">
    <property type="entry name" value="Beta-glucanase-like"/>
</dbReference>
<feature type="region of interest" description="Disordered" evidence="3">
    <location>
        <begin position="225"/>
        <end position="287"/>
    </location>
</feature>
<dbReference type="InterPro" id="IPR013320">
    <property type="entry name" value="ConA-like_dom_sf"/>
</dbReference>
<feature type="domain" description="GH16" evidence="4">
    <location>
        <begin position="23"/>
        <end position="228"/>
    </location>
</feature>
<feature type="compositionally biased region" description="Low complexity" evidence="3">
    <location>
        <begin position="228"/>
        <end position="239"/>
    </location>
</feature>
<dbReference type="SUPFAM" id="SSF49899">
    <property type="entry name" value="Concanavalin A-like lectins/glucanases"/>
    <property type="match status" value="1"/>
</dbReference>
<dbReference type="Gene3D" id="2.60.120.200">
    <property type="match status" value="2"/>
</dbReference>
<feature type="compositionally biased region" description="Pro residues" evidence="3">
    <location>
        <begin position="240"/>
        <end position="270"/>
    </location>
</feature>